<dbReference type="GO" id="GO:0016747">
    <property type="term" value="F:acyltransferase activity, transferring groups other than amino-acyl groups"/>
    <property type="evidence" value="ECO:0007669"/>
    <property type="project" value="InterPro"/>
</dbReference>
<gene>
    <name evidence="4" type="ORF">FHS59_003442</name>
</gene>
<dbReference type="EMBL" id="JACIJO010000003">
    <property type="protein sequence ID" value="MBB6327799.1"/>
    <property type="molecule type" value="Genomic_DNA"/>
</dbReference>
<evidence type="ECO:0000259" key="3">
    <source>
        <dbReference type="PROSITE" id="PS51186"/>
    </source>
</evidence>
<evidence type="ECO:0000256" key="2">
    <source>
        <dbReference type="ARBA" id="ARBA00023315"/>
    </source>
</evidence>
<dbReference type="PROSITE" id="PS51186">
    <property type="entry name" value="GNAT"/>
    <property type="match status" value="1"/>
</dbReference>
<dbReference type="Proteomes" id="UP000588604">
    <property type="component" value="Unassembled WGS sequence"/>
</dbReference>
<dbReference type="CDD" id="cd04301">
    <property type="entry name" value="NAT_SF"/>
    <property type="match status" value="1"/>
</dbReference>
<accession>A0A841MQC9</accession>
<keyword evidence="2" id="KW-0012">Acyltransferase</keyword>
<evidence type="ECO:0000313" key="4">
    <source>
        <dbReference type="EMBL" id="MBB6327799.1"/>
    </source>
</evidence>
<organism evidence="4 5">
    <name type="scientific">Algoriphagus iocasae</name>
    <dbReference type="NCBI Taxonomy" id="1836499"/>
    <lineage>
        <taxon>Bacteria</taxon>
        <taxon>Pseudomonadati</taxon>
        <taxon>Bacteroidota</taxon>
        <taxon>Cytophagia</taxon>
        <taxon>Cytophagales</taxon>
        <taxon>Cyclobacteriaceae</taxon>
        <taxon>Algoriphagus</taxon>
    </lineage>
</organism>
<sequence length="223" mass="25360">MSPINLQPLPFDSSLFKYPVAKTKVDQDWNEKSFLDAASAFQLVYIFSDSPQEFLSLDIQFMGEKVTFRKLLFHPNQVGGIQQFNSTLNQQIVSLALDSGKYSRFKKDTRLNQKEFENLYQHWIEKAIDEDIVLTNKSLTAMATLSVEEKEASIGLLSVDEKERGKGLGRQLVLAAENEAILSGAETLFIPTQAHNTPACKLYQSLGYTPVQQVYVYHWWKGK</sequence>
<protein>
    <submittedName>
        <fullName evidence="4">Ribosomal protein S18 acetylase RimI-like enzyme</fullName>
    </submittedName>
</protein>
<dbReference type="InterPro" id="IPR000182">
    <property type="entry name" value="GNAT_dom"/>
</dbReference>
<dbReference type="Gene3D" id="3.40.630.30">
    <property type="match status" value="1"/>
</dbReference>
<dbReference type="AlphaFoldDB" id="A0A841MQC9"/>
<dbReference type="InterPro" id="IPR016181">
    <property type="entry name" value="Acyl_CoA_acyltransferase"/>
</dbReference>
<reference evidence="4 5" key="1">
    <citation type="submission" date="2020-08" db="EMBL/GenBank/DDBJ databases">
        <title>Genomic Encyclopedia of Type Strains, Phase IV (KMG-IV): sequencing the most valuable type-strain genomes for metagenomic binning, comparative biology and taxonomic classification.</title>
        <authorList>
            <person name="Goeker M."/>
        </authorList>
    </citation>
    <scope>NUCLEOTIDE SEQUENCE [LARGE SCALE GENOMIC DNA]</scope>
    <source>
        <strain evidence="4 5">DSM 102044</strain>
    </source>
</reference>
<dbReference type="InterPro" id="IPR050680">
    <property type="entry name" value="YpeA/RimI_acetyltransf"/>
</dbReference>
<feature type="domain" description="N-acetyltransferase" evidence="3">
    <location>
        <begin position="95"/>
        <end position="223"/>
    </location>
</feature>
<keyword evidence="1" id="KW-0808">Transferase</keyword>
<keyword evidence="4" id="KW-0689">Ribosomal protein</keyword>
<dbReference type="RefSeq" id="WP_184496557.1">
    <property type="nucleotide sequence ID" value="NZ_JACIJO010000003.1"/>
</dbReference>
<dbReference type="PANTHER" id="PTHR43420">
    <property type="entry name" value="ACETYLTRANSFERASE"/>
    <property type="match status" value="1"/>
</dbReference>
<evidence type="ECO:0000256" key="1">
    <source>
        <dbReference type="ARBA" id="ARBA00022679"/>
    </source>
</evidence>
<evidence type="ECO:0000313" key="5">
    <source>
        <dbReference type="Proteomes" id="UP000588604"/>
    </source>
</evidence>
<dbReference type="GO" id="GO:0005840">
    <property type="term" value="C:ribosome"/>
    <property type="evidence" value="ECO:0007669"/>
    <property type="project" value="UniProtKB-KW"/>
</dbReference>
<dbReference type="SUPFAM" id="SSF55729">
    <property type="entry name" value="Acyl-CoA N-acyltransferases (Nat)"/>
    <property type="match status" value="1"/>
</dbReference>
<name>A0A841MQC9_9BACT</name>
<dbReference type="Pfam" id="PF00583">
    <property type="entry name" value="Acetyltransf_1"/>
    <property type="match status" value="1"/>
</dbReference>
<proteinExistence type="predicted"/>
<keyword evidence="4" id="KW-0687">Ribonucleoprotein</keyword>
<keyword evidence="5" id="KW-1185">Reference proteome</keyword>
<comment type="caution">
    <text evidence="4">The sequence shown here is derived from an EMBL/GenBank/DDBJ whole genome shotgun (WGS) entry which is preliminary data.</text>
</comment>